<proteinExistence type="predicted"/>
<evidence type="ECO:0000313" key="1">
    <source>
        <dbReference type="EMBL" id="CCQ47721.1"/>
    </source>
</evidence>
<dbReference type="Proteomes" id="UP000035722">
    <property type="component" value="Unassembled WGS sequence"/>
</dbReference>
<keyword evidence="2" id="KW-1185">Reference proteome</keyword>
<evidence type="ECO:0000313" key="2">
    <source>
        <dbReference type="Proteomes" id="UP000035722"/>
    </source>
</evidence>
<protein>
    <submittedName>
        <fullName evidence="1">Uncharacterized protein</fullName>
    </submittedName>
</protein>
<gene>
    <name evidence="1" type="ORF">ARTSIC4J27_3717</name>
</gene>
<dbReference type="EMBL" id="CAQI01000053">
    <property type="protein sequence ID" value="CCQ47721.1"/>
    <property type="molecule type" value="Genomic_DNA"/>
</dbReference>
<sequence length="49" mass="5334">MEIIKQAHVVATGEVEEVSQSGNVLWLVPSGPSEKQLFLKSDGVQVRRG</sequence>
<organism evidence="1 2">
    <name type="scientific">Pseudarthrobacter siccitolerans</name>
    <dbReference type="NCBI Taxonomy" id="861266"/>
    <lineage>
        <taxon>Bacteria</taxon>
        <taxon>Bacillati</taxon>
        <taxon>Actinomycetota</taxon>
        <taxon>Actinomycetes</taxon>
        <taxon>Micrococcales</taxon>
        <taxon>Micrococcaceae</taxon>
        <taxon>Pseudarthrobacter</taxon>
    </lineage>
</organism>
<reference evidence="2" key="1">
    <citation type="journal article" date="2014" name="Genome Announc.">
        <title>Genome Sequence of Arthrobacter siccitolerans 4J27, a Xeroprotectant-Producing Desiccation-Tolerant Microorganism.</title>
        <authorList>
            <person name="Manzanera M."/>
            <person name="Santa-Cruz-Calvo L."/>
            <person name="Vilchez J.I."/>
            <person name="Garcia-Fontana C."/>
            <person name="Silva-Castro G.A."/>
            <person name="Calvo C."/>
            <person name="Gonzalez-Lopez J."/>
        </authorList>
    </citation>
    <scope>NUCLEOTIDE SEQUENCE [LARGE SCALE GENOMIC DNA]</scope>
    <source>
        <strain evidence="2">4J27</strain>
    </source>
</reference>
<name>A0A024H7J6_9MICC</name>
<dbReference type="AlphaFoldDB" id="A0A024H7J6"/>
<comment type="caution">
    <text evidence="1">The sequence shown here is derived from an EMBL/GenBank/DDBJ whole genome shotgun (WGS) entry which is preliminary data.</text>
</comment>
<accession>A0A024H7J6</accession>